<reference evidence="1 2" key="1">
    <citation type="submission" date="2021-06" db="EMBL/GenBank/DDBJ databases">
        <authorList>
            <person name="Palmer J.M."/>
        </authorList>
    </citation>
    <scope>NUCLEOTIDE SEQUENCE [LARGE SCALE GENOMIC DNA]</scope>
    <source>
        <strain evidence="1 2">MEX-2019</strain>
        <tissue evidence="1">Muscle</tissue>
    </source>
</reference>
<gene>
    <name evidence="1" type="ORF">CRENBAI_011531</name>
</gene>
<comment type="caution">
    <text evidence="1">The sequence shown here is derived from an EMBL/GenBank/DDBJ whole genome shotgun (WGS) entry which is preliminary data.</text>
</comment>
<sequence>MRGRVLSAGQRWDSRAELNSCLWSAEACRCLPEDRMPEGARGFCQDAKSIGFHKNSGNRRGRLLRPAWHRNPLALSGMLSPGRQQHASAGHCHELSSAMLSQQPPQIKLRPLFEYKNMK</sequence>
<organism evidence="1 2">
    <name type="scientific">Crenichthys baileyi</name>
    <name type="common">White River springfish</name>
    <dbReference type="NCBI Taxonomy" id="28760"/>
    <lineage>
        <taxon>Eukaryota</taxon>
        <taxon>Metazoa</taxon>
        <taxon>Chordata</taxon>
        <taxon>Craniata</taxon>
        <taxon>Vertebrata</taxon>
        <taxon>Euteleostomi</taxon>
        <taxon>Actinopterygii</taxon>
        <taxon>Neopterygii</taxon>
        <taxon>Teleostei</taxon>
        <taxon>Neoteleostei</taxon>
        <taxon>Acanthomorphata</taxon>
        <taxon>Ovalentaria</taxon>
        <taxon>Atherinomorphae</taxon>
        <taxon>Cyprinodontiformes</taxon>
        <taxon>Goodeidae</taxon>
        <taxon>Crenichthys</taxon>
    </lineage>
</organism>
<dbReference type="Proteomes" id="UP001311232">
    <property type="component" value="Unassembled WGS sequence"/>
</dbReference>
<accession>A0AAV9QT85</accession>
<evidence type="ECO:0000313" key="1">
    <source>
        <dbReference type="EMBL" id="KAK5599997.1"/>
    </source>
</evidence>
<dbReference type="EMBL" id="JAHHUM010002903">
    <property type="protein sequence ID" value="KAK5599997.1"/>
    <property type="molecule type" value="Genomic_DNA"/>
</dbReference>
<dbReference type="AlphaFoldDB" id="A0AAV9QT85"/>
<name>A0AAV9QT85_9TELE</name>
<protein>
    <submittedName>
        <fullName evidence="1">Uncharacterized protein</fullName>
    </submittedName>
</protein>
<keyword evidence="2" id="KW-1185">Reference proteome</keyword>
<evidence type="ECO:0000313" key="2">
    <source>
        <dbReference type="Proteomes" id="UP001311232"/>
    </source>
</evidence>
<proteinExistence type="predicted"/>